<proteinExistence type="predicted"/>
<name>A0A1A9BF71_9ACTN</name>
<dbReference type="SUPFAM" id="SSF48498">
    <property type="entry name" value="Tetracyclin repressor-like, C-terminal domain"/>
    <property type="match status" value="1"/>
</dbReference>
<keyword evidence="3" id="KW-0804">Transcription</keyword>
<evidence type="ECO:0000259" key="5">
    <source>
        <dbReference type="PROSITE" id="PS50977"/>
    </source>
</evidence>
<accession>A0A1A9BF71</accession>
<dbReference type="PANTHER" id="PTHR30055">
    <property type="entry name" value="HTH-TYPE TRANSCRIPTIONAL REGULATOR RUTR"/>
    <property type="match status" value="1"/>
</dbReference>
<dbReference type="SUPFAM" id="SSF46689">
    <property type="entry name" value="Homeodomain-like"/>
    <property type="match status" value="1"/>
</dbReference>
<feature type="DNA-binding region" description="H-T-H motif" evidence="4">
    <location>
        <begin position="52"/>
        <end position="71"/>
    </location>
</feature>
<feature type="domain" description="HTH tetR-type" evidence="5">
    <location>
        <begin position="29"/>
        <end position="89"/>
    </location>
</feature>
<sequence length="261" mass="27725">MLTMMTVAEITSSLTGRCYHWYVELAERTDARSRIVTAAARILREQGARAVTTRAVAQAAQVQAPTIYRLFGDKDGLIDAVAEHVMATWVAAKATGGPHPDPVVDLRAGWRAQIEFGLANPWLYELMTSPARAEQSPATTEGIEVLRAKVRRLAAAGLLRVDEPRAVAMIHAAGTGTVRALLGMPADRRDLGLADQMFDAVAAGILTTAPAAPANDVGAIAVTFATALPGLPGLTDAERALMGEWLTRALTTLHQGQPRAS</sequence>
<dbReference type="Pfam" id="PF00440">
    <property type="entry name" value="TetR_N"/>
    <property type="match status" value="1"/>
</dbReference>
<keyword evidence="2 4" id="KW-0238">DNA-binding</keyword>
<evidence type="ECO:0000256" key="3">
    <source>
        <dbReference type="ARBA" id="ARBA00023163"/>
    </source>
</evidence>
<evidence type="ECO:0000256" key="1">
    <source>
        <dbReference type="ARBA" id="ARBA00023015"/>
    </source>
</evidence>
<evidence type="ECO:0000313" key="6">
    <source>
        <dbReference type="EMBL" id="SBT67828.1"/>
    </source>
</evidence>
<organism evidence="6 7">
    <name type="scientific">Micromonospora sediminicola</name>
    <dbReference type="NCBI Taxonomy" id="946078"/>
    <lineage>
        <taxon>Bacteria</taxon>
        <taxon>Bacillati</taxon>
        <taxon>Actinomycetota</taxon>
        <taxon>Actinomycetes</taxon>
        <taxon>Micromonosporales</taxon>
        <taxon>Micromonosporaceae</taxon>
        <taxon>Micromonospora</taxon>
    </lineage>
</organism>
<dbReference type="PRINTS" id="PR00455">
    <property type="entry name" value="HTHTETR"/>
</dbReference>
<keyword evidence="7" id="KW-1185">Reference proteome</keyword>
<dbReference type="Gene3D" id="1.10.10.60">
    <property type="entry name" value="Homeodomain-like"/>
    <property type="match status" value="1"/>
</dbReference>
<dbReference type="AlphaFoldDB" id="A0A1A9BF71"/>
<reference evidence="7" key="1">
    <citation type="submission" date="2016-06" db="EMBL/GenBank/DDBJ databases">
        <authorList>
            <person name="Varghese N."/>
            <person name="Submissions Spin"/>
        </authorList>
    </citation>
    <scope>NUCLEOTIDE SEQUENCE [LARGE SCALE GENOMIC DNA]</scope>
    <source>
        <strain evidence="7">DSM 45794</strain>
    </source>
</reference>
<dbReference type="Proteomes" id="UP000199558">
    <property type="component" value="Unassembled WGS sequence"/>
</dbReference>
<dbReference type="InterPro" id="IPR050109">
    <property type="entry name" value="HTH-type_TetR-like_transc_reg"/>
</dbReference>
<dbReference type="InterPro" id="IPR036271">
    <property type="entry name" value="Tet_transcr_reg_TetR-rel_C_sf"/>
</dbReference>
<evidence type="ECO:0000256" key="4">
    <source>
        <dbReference type="PROSITE-ProRule" id="PRU00335"/>
    </source>
</evidence>
<evidence type="ECO:0000256" key="2">
    <source>
        <dbReference type="ARBA" id="ARBA00023125"/>
    </source>
</evidence>
<keyword evidence="1" id="KW-0805">Transcription regulation</keyword>
<dbReference type="STRING" id="946078.GA0070622_4909"/>
<protein>
    <submittedName>
        <fullName evidence="6">Transcriptional regulator, TetR family</fullName>
    </submittedName>
</protein>
<gene>
    <name evidence="6" type="ORF">GA0070622_4909</name>
</gene>
<dbReference type="PANTHER" id="PTHR30055:SF234">
    <property type="entry name" value="HTH-TYPE TRANSCRIPTIONAL REGULATOR BETI"/>
    <property type="match status" value="1"/>
</dbReference>
<dbReference type="PROSITE" id="PS50977">
    <property type="entry name" value="HTH_TETR_2"/>
    <property type="match status" value="1"/>
</dbReference>
<dbReference type="GO" id="GO:0003700">
    <property type="term" value="F:DNA-binding transcription factor activity"/>
    <property type="evidence" value="ECO:0007669"/>
    <property type="project" value="TreeGrafter"/>
</dbReference>
<dbReference type="GO" id="GO:0000976">
    <property type="term" value="F:transcription cis-regulatory region binding"/>
    <property type="evidence" value="ECO:0007669"/>
    <property type="project" value="TreeGrafter"/>
</dbReference>
<dbReference type="InterPro" id="IPR001647">
    <property type="entry name" value="HTH_TetR"/>
</dbReference>
<dbReference type="InterPro" id="IPR009057">
    <property type="entry name" value="Homeodomain-like_sf"/>
</dbReference>
<evidence type="ECO:0000313" key="7">
    <source>
        <dbReference type="Proteomes" id="UP000199558"/>
    </source>
</evidence>
<dbReference type="Gene3D" id="1.10.357.10">
    <property type="entry name" value="Tetracycline Repressor, domain 2"/>
    <property type="match status" value="1"/>
</dbReference>
<dbReference type="EMBL" id="FLRH01000004">
    <property type="protein sequence ID" value="SBT67828.1"/>
    <property type="molecule type" value="Genomic_DNA"/>
</dbReference>